<evidence type="ECO:0000313" key="3">
    <source>
        <dbReference type="Proteomes" id="UP000184188"/>
    </source>
</evidence>
<evidence type="ECO:0000313" key="2">
    <source>
        <dbReference type="EMBL" id="OJJ49086.1"/>
    </source>
</evidence>
<name>A0A1L9SPN9_9EURO</name>
<dbReference type="EMBL" id="KV878338">
    <property type="protein sequence ID" value="OJJ49086.1"/>
    <property type="molecule type" value="Genomic_DNA"/>
</dbReference>
<organism evidence="2 3">
    <name type="scientific">Penicilliopsis zonata CBS 506.65</name>
    <dbReference type="NCBI Taxonomy" id="1073090"/>
    <lineage>
        <taxon>Eukaryota</taxon>
        <taxon>Fungi</taxon>
        <taxon>Dikarya</taxon>
        <taxon>Ascomycota</taxon>
        <taxon>Pezizomycotina</taxon>
        <taxon>Eurotiomycetes</taxon>
        <taxon>Eurotiomycetidae</taxon>
        <taxon>Eurotiales</taxon>
        <taxon>Aspergillaceae</taxon>
        <taxon>Penicilliopsis</taxon>
    </lineage>
</organism>
<dbReference type="VEuPathDB" id="FungiDB:ASPZODRAFT_13824"/>
<dbReference type="GeneID" id="34610897"/>
<dbReference type="RefSeq" id="XP_022583596.1">
    <property type="nucleotide sequence ID" value="XM_022724432.1"/>
</dbReference>
<proteinExistence type="predicted"/>
<keyword evidence="3" id="KW-1185">Reference proteome</keyword>
<dbReference type="AlphaFoldDB" id="A0A1L9SPN9"/>
<reference evidence="3" key="1">
    <citation type="journal article" date="2017" name="Genome Biol.">
        <title>Comparative genomics reveals high biological diversity and specific adaptations in the industrially and medically important fungal genus Aspergillus.</title>
        <authorList>
            <person name="de Vries R.P."/>
            <person name="Riley R."/>
            <person name="Wiebenga A."/>
            <person name="Aguilar-Osorio G."/>
            <person name="Amillis S."/>
            <person name="Uchima C.A."/>
            <person name="Anderluh G."/>
            <person name="Asadollahi M."/>
            <person name="Askin M."/>
            <person name="Barry K."/>
            <person name="Battaglia E."/>
            <person name="Bayram O."/>
            <person name="Benocci T."/>
            <person name="Braus-Stromeyer S.A."/>
            <person name="Caldana C."/>
            <person name="Canovas D."/>
            <person name="Cerqueira G.C."/>
            <person name="Chen F."/>
            <person name="Chen W."/>
            <person name="Choi C."/>
            <person name="Clum A."/>
            <person name="Dos Santos R.A."/>
            <person name="Damasio A.R."/>
            <person name="Diallinas G."/>
            <person name="Emri T."/>
            <person name="Fekete E."/>
            <person name="Flipphi M."/>
            <person name="Freyberg S."/>
            <person name="Gallo A."/>
            <person name="Gournas C."/>
            <person name="Habgood R."/>
            <person name="Hainaut M."/>
            <person name="Harispe M.L."/>
            <person name="Henrissat B."/>
            <person name="Hilden K.S."/>
            <person name="Hope R."/>
            <person name="Hossain A."/>
            <person name="Karabika E."/>
            <person name="Karaffa L."/>
            <person name="Karanyi Z."/>
            <person name="Krasevec N."/>
            <person name="Kuo A."/>
            <person name="Kusch H."/>
            <person name="LaButti K."/>
            <person name="Lagendijk E.L."/>
            <person name="Lapidus A."/>
            <person name="Levasseur A."/>
            <person name="Lindquist E."/>
            <person name="Lipzen A."/>
            <person name="Logrieco A.F."/>
            <person name="MacCabe A."/>
            <person name="Maekelae M.R."/>
            <person name="Malavazi I."/>
            <person name="Melin P."/>
            <person name="Meyer V."/>
            <person name="Mielnichuk N."/>
            <person name="Miskei M."/>
            <person name="Molnar A.P."/>
            <person name="Mule G."/>
            <person name="Ngan C.Y."/>
            <person name="Orejas M."/>
            <person name="Orosz E."/>
            <person name="Ouedraogo J.P."/>
            <person name="Overkamp K.M."/>
            <person name="Park H.-S."/>
            <person name="Perrone G."/>
            <person name="Piumi F."/>
            <person name="Punt P.J."/>
            <person name="Ram A.F."/>
            <person name="Ramon A."/>
            <person name="Rauscher S."/>
            <person name="Record E."/>
            <person name="Riano-Pachon D.M."/>
            <person name="Robert V."/>
            <person name="Roehrig J."/>
            <person name="Ruller R."/>
            <person name="Salamov A."/>
            <person name="Salih N.S."/>
            <person name="Samson R.A."/>
            <person name="Sandor E."/>
            <person name="Sanguinetti M."/>
            <person name="Schuetze T."/>
            <person name="Sepcic K."/>
            <person name="Shelest E."/>
            <person name="Sherlock G."/>
            <person name="Sophianopoulou V."/>
            <person name="Squina F.M."/>
            <person name="Sun H."/>
            <person name="Susca A."/>
            <person name="Todd R.B."/>
            <person name="Tsang A."/>
            <person name="Unkles S.E."/>
            <person name="van de Wiele N."/>
            <person name="van Rossen-Uffink D."/>
            <person name="Oliveira J.V."/>
            <person name="Vesth T.C."/>
            <person name="Visser J."/>
            <person name="Yu J.-H."/>
            <person name="Zhou M."/>
            <person name="Andersen M.R."/>
            <person name="Archer D.B."/>
            <person name="Baker S.E."/>
            <person name="Benoit I."/>
            <person name="Brakhage A.A."/>
            <person name="Braus G.H."/>
            <person name="Fischer R."/>
            <person name="Frisvad J.C."/>
            <person name="Goldman G.H."/>
            <person name="Houbraken J."/>
            <person name="Oakley B."/>
            <person name="Pocsi I."/>
            <person name="Scazzocchio C."/>
            <person name="Seiboth B."/>
            <person name="vanKuyk P.A."/>
            <person name="Wortman J."/>
            <person name="Dyer P.S."/>
            <person name="Grigoriev I.V."/>
        </authorList>
    </citation>
    <scope>NUCLEOTIDE SEQUENCE [LARGE SCALE GENOMIC DNA]</scope>
    <source>
        <strain evidence="3">CBS 506.65</strain>
    </source>
</reference>
<sequence>MNKPKLTPGPGRRSNTRAPPPHLPSCTESPLPPRPTNAQHTAVPSPEDLLPFADQEGALVPVYEDQPVTQSSALATYRTLAGMNAFAAEHEYASKQAGFSGSEIPMMQAKKDYSLQEKQNHHKSWNFGSCVVSESKLVNGLVMIENNQAQTLRQEYAFDTAEFVKKSDVVNGDMDGDIYHKTRPPTPKR</sequence>
<feature type="region of interest" description="Disordered" evidence="1">
    <location>
        <begin position="1"/>
        <end position="49"/>
    </location>
</feature>
<gene>
    <name evidence="2" type="ORF">ASPZODRAFT_13824</name>
</gene>
<dbReference type="Proteomes" id="UP000184188">
    <property type="component" value="Unassembled WGS sequence"/>
</dbReference>
<accession>A0A1L9SPN9</accession>
<evidence type="ECO:0000256" key="1">
    <source>
        <dbReference type="SAM" id="MobiDB-lite"/>
    </source>
</evidence>
<protein>
    <submittedName>
        <fullName evidence="2">Uncharacterized protein</fullName>
    </submittedName>
</protein>